<reference evidence="2 3" key="1">
    <citation type="submission" date="2020-09" db="EMBL/GenBank/DDBJ databases">
        <title>Photobacterium sp. CAU 1568 isolated from sand of Sido Beach.</title>
        <authorList>
            <person name="Kim W."/>
        </authorList>
    </citation>
    <scope>NUCLEOTIDE SEQUENCE [LARGE SCALE GENOMIC DNA]</scope>
    <source>
        <strain evidence="2 3">CAU 1568</strain>
    </source>
</reference>
<feature type="signal peptide" evidence="1">
    <location>
        <begin position="1"/>
        <end position="19"/>
    </location>
</feature>
<comment type="caution">
    <text evidence="2">The sequence shown here is derived from an EMBL/GenBank/DDBJ whole genome shotgun (WGS) entry which is preliminary data.</text>
</comment>
<sequence length="206" mass="23390">MKCYLVGLCALILSGCVTTESLKATYDNPGWPGYISKSQSEFDGRKDVSIEPGYLDDGSSYLLLGARWNNKMKEGRLILVAEWNEPINFEPATSLDFNIDGKFISLLPVDKHDYGIKDMKSLTTQSILGPISTPLHYTTKKSYWITRDQLDELIQAKKSIVRVQFLDSYSEQRIEPSDPNNSSYLKYPYVWAKPGLEKFLKEIPTS</sequence>
<feature type="chain" id="PRO_5046226340" description="Lipoprotein" evidence="1">
    <location>
        <begin position="20"/>
        <end position="206"/>
    </location>
</feature>
<dbReference type="EMBL" id="JACYTP010000021">
    <property type="protein sequence ID" value="MBD8515181.1"/>
    <property type="molecule type" value="Genomic_DNA"/>
</dbReference>
<protein>
    <recommendedName>
        <fullName evidence="4">Lipoprotein</fullName>
    </recommendedName>
</protein>
<evidence type="ECO:0000313" key="3">
    <source>
        <dbReference type="Proteomes" id="UP000649768"/>
    </source>
</evidence>
<evidence type="ECO:0000313" key="2">
    <source>
        <dbReference type="EMBL" id="MBD8515181.1"/>
    </source>
</evidence>
<name>A0ABR9BTS3_9GAMM</name>
<keyword evidence="3" id="KW-1185">Reference proteome</keyword>
<keyword evidence="1" id="KW-0732">Signal</keyword>
<proteinExistence type="predicted"/>
<dbReference type="PROSITE" id="PS51257">
    <property type="entry name" value="PROKAR_LIPOPROTEIN"/>
    <property type="match status" value="1"/>
</dbReference>
<accession>A0ABR9BTS3</accession>
<dbReference type="Proteomes" id="UP000649768">
    <property type="component" value="Unassembled WGS sequence"/>
</dbReference>
<evidence type="ECO:0000256" key="1">
    <source>
        <dbReference type="SAM" id="SignalP"/>
    </source>
</evidence>
<gene>
    <name evidence="2" type="ORF">IFO68_21100</name>
</gene>
<dbReference type="RefSeq" id="WP_192017750.1">
    <property type="nucleotide sequence ID" value="NZ_JACYTP010000021.1"/>
</dbReference>
<organism evidence="2 3">
    <name type="scientific">Photobacterium arenosum</name>
    <dbReference type="NCBI Taxonomy" id="2774143"/>
    <lineage>
        <taxon>Bacteria</taxon>
        <taxon>Pseudomonadati</taxon>
        <taxon>Pseudomonadota</taxon>
        <taxon>Gammaproteobacteria</taxon>
        <taxon>Vibrionales</taxon>
        <taxon>Vibrionaceae</taxon>
        <taxon>Photobacterium</taxon>
    </lineage>
</organism>
<evidence type="ECO:0008006" key="4">
    <source>
        <dbReference type="Google" id="ProtNLM"/>
    </source>
</evidence>